<evidence type="ECO:0000313" key="3">
    <source>
        <dbReference type="EMBL" id="OLZ63838.1"/>
    </source>
</evidence>
<gene>
    <name evidence="3" type="ORF">AVW11_19785</name>
</gene>
<keyword evidence="2" id="KW-1133">Transmembrane helix</keyword>
<feature type="transmembrane region" description="Helical" evidence="2">
    <location>
        <begin position="24"/>
        <end position="42"/>
    </location>
</feature>
<feature type="region of interest" description="Disordered" evidence="1">
    <location>
        <begin position="47"/>
        <end position="69"/>
    </location>
</feature>
<organism evidence="3 4">
    <name type="scientific">Streptomyces amritsarensis</name>
    <dbReference type="NCBI Taxonomy" id="681158"/>
    <lineage>
        <taxon>Bacteria</taxon>
        <taxon>Bacillati</taxon>
        <taxon>Actinomycetota</taxon>
        <taxon>Actinomycetes</taxon>
        <taxon>Kitasatosporales</taxon>
        <taxon>Streptomycetaceae</taxon>
        <taxon>Streptomyces</taxon>
    </lineage>
</organism>
<reference evidence="3 4" key="1">
    <citation type="submission" date="2016-01" db="EMBL/GenBank/DDBJ databases">
        <title>Streptomyces amritsarensis strain MTCC 11845 genome sequencing and assembly.</title>
        <authorList>
            <person name="Sharma D."/>
            <person name="Nair G.R."/>
            <person name="Kaur G."/>
            <person name="Manhas R.K."/>
            <person name="Mayilraj S."/>
        </authorList>
    </citation>
    <scope>NUCLEOTIDE SEQUENCE [LARGE SCALE GENOMIC DNA]</scope>
    <source>
        <strain evidence="3 4">MTCC 11845</strain>
    </source>
</reference>
<evidence type="ECO:0008006" key="5">
    <source>
        <dbReference type="Google" id="ProtNLM"/>
    </source>
</evidence>
<keyword evidence="2" id="KW-0812">Transmembrane</keyword>
<dbReference type="Proteomes" id="UP000187151">
    <property type="component" value="Unassembled WGS sequence"/>
</dbReference>
<protein>
    <recommendedName>
        <fullName evidence="5">Secreted protein</fullName>
    </recommendedName>
</protein>
<evidence type="ECO:0000256" key="1">
    <source>
        <dbReference type="SAM" id="MobiDB-lite"/>
    </source>
</evidence>
<comment type="caution">
    <text evidence="3">The sequence shown here is derived from an EMBL/GenBank/DDBJ whole genome shotgun (WGS) entry which is preliminary data.</text>
</comment>
<keyword evidence="2" id="KW-0472">Membrane</keyword>
<evidence type="ECO:0000256" key="2">
    <source>
        <dbReference type="SAM" id="Phobius"/>
    </source>
</evidence>
<accession>A0ABX3G3I8</accession>
<dbReference type="EMBL" id="MQUR01000046">
    <property type="protein sequence ID" value="OLZ63838.1"/>
    <property type="molecule type" value="Genomic_DNA"/>
</dbReference>
<dbReference type="RefSeq" id="WP_076045024.1">
    <property type="nucleotide sequence ID" value="NZ_MQUR01000046.1"/>
</dbReference>
<keyword evidence="4" id="KW-1185">Reference proteome</keyword>
<proteinExistence type="predicted"/>
<sequence length="188" mass="19486">MTASEDASGAEAENGNRNRKRLEAAAVVLAGLGFIVGGSLVAPDPEPTGWVAQPAPSQPPYAGPGPTSAQVTADIEAATAAAGLAPVAPSPARAVPGCLAPRESYERVSDARLGTLLEQLNSRQWLLTGRREEKPTVASLLTKGTWQLMVVHEKRACSPERLSLVAANIAPGCEEAFRQAQADGIQAV</sequence>
<name>A0ABX3G3I8_9ACTN</name>
<evidence type="ECO:0000313" key="4">
    <source>
        <dbReference type="Proteomes" id="UP000187151"/>
    </source>
</evidence>
<feature type="region of interest" description="Disordered" evidence="1">
    <location>
        <begin position="1"/>
        <end position="20"/>
    </location>
</feature>